<protein>
    <submittedName>
        <fullName evidence="2">Uncharacterized protein</fullName>
    </submittedName>
</protein>
<sequence length="324" mass="36543">MRTMDDQKKRYAPFIWAVIGLIIVLAVFFFLIAPLISPTLNIGIGVYAFEEELRTEDNANITKNIPKNALVAYRPYHATKNPFKEGDLFAYYEEADGKIVIHTEVFESLTFDESTGSVVYTSHPLDSELTESYTIPSGHLLGIYVGHVPNAGIALIYLAQNKAIAFGGFAGIALLLVVVPILVGIARVKPKRRTAAAMRRRKEEPNGPDFNAMPLKHAAIFRELCDFMVEGGMVLKKSYNCYAIYVGKVMFGIIEYDSHSVLIRVNKNFSRYDGKIDRAGYIRISNFSDLDYTKLRINSIYNAYFRQFKPKKRNPGNPAAAYRR</sequence>
<feature type="transmembrane region" description="Helical" evidence="1">
    <location>
        <begin position="163"/>
        <end position="183"/>
    </location>
</feature>
<proteinExistence type="predicted"/>
<reference evidence="2" key="1">
    <citation type="submission" date="2020-10" db="EMBL/GenBank/DDBJ databases">
        <authorList>
            <person name="Gilroy R."/>
        </authorList>
    </citation>
    <scope>NUCLEOTIDE SEQUENCE</scope>
    <source>
        <strain evidence="2">23406</strain>
    </source>
</reference>
<reference evidence="2" key="2">
    <citation type="journal article" date="2021" name="PeerJ">
        <title>Extensive microbial diversity within the chicken gut microbiome revealed by metagenomics and culture.</title>
        <authorList>
            <person name="Gilroy R."/>
            <person name="Ravi A."/>
            <person name="Getino M."/>
            <person name="Pursley I."/>
            <person name="Horton D.L."/>
            <person name="Alikhan N.F."/>
            <person name="Baker D."/>
            <person name="Gharbi K."/>
            <person name="Hall N."/>
            <person name="Watson M."/>
            <person name="Adriaenssens E.M."/>
            <person name="Foster-Nyarko E."/>
            <person name="Jarju S."/>
            <person name="Secka A."/>
            <person name="Antonio M."/>
            <person name="Oren A."/>
            <person name="Chaudhuri R.R."/>
            <person name="La Ragione R."/>
            <person name="Hildebrand F."/>
            <person name="Pallen M.J."/>
        </authorList>
    </citation>
    <scope>NUCLEOTIDE SEQUENCE</scope>
    <source>
        <strain evidence="2">23406</strain>
    </source>
</reference>
<organism evidence="2 3">
    <name type="scientific">Candidatus Stercoripulliclostridium merdipullorum</name>
    <dbReference type="NCBI Taxonomy" id="2840952"/>
    <lineage>
        <taxon>Bacteria</taxon>
        <taxon>Bacillati</taxon>
        <taxon>Bacillota</taxon>
        <taxon>Clostridia</taxon>
        <taxon>Eubacteriales</taxon>
        <taxon>Candidatus Stercoripulliclostridium</taxon>
    </lineage>
</organism>
<evidence type="ECO:0000313" key="2">
    <source>
        <dbReference type="EMBL" id="HIU99954.1"/>
    </source>
</evidence>
<dbReference type="AlphaFoldDB" id="A0A9D1NBF6"/>
<keyword evidence="1" id="KW-1133">Transmembrane helix</keyword>
<keyword evidence="1" id="KW-0472">Membrane</keyword>
<feature type="transmembrane region" description="Helical" evidence="1">
    <location>
        <begin position="12"/>
        <end position="36"/>
    </location>
</feature>
<evidence type="ECO:0000313" key="3">
    <source>
        <dbReference type="Proteomes" id="UP000886891"/>
    </source>
</evidence>
<name>A0A9D1NBF6_9FIRM</name>
<dbReference type="EMBL" id="DVOH01000017">
    <property type="protein sequence ID" value="HIU99954.1"/>
    <property type="molecule type" value="Genomic_DNA"/>
</dbReference>
<comment type="caution">
    <text evidence="2">The sequence shown here is derived from an EMBL/GenBank/DDBJ whole genome shotgun (WGS) entry which is preliminary data.</text>
</comment>
<evidence type="ECO:0000256" key="1">
    <source>
        <dbReference type="SAM" id="Phobius"/>
    </source>
</evidence>
<dbReference type="Proteomes" id="UP000886891">
    <property type="component" value="Unassembled WGS sequence"/>
</dbReference>
<accession>A0A9D1NBF6</accession>
<gene>
    <name evidence="2" type="ORF">IAB14_02430</name>
</gene>
<keyword evidence="1" id="KW-0812">Transmembrane</keyword>